<evidence type="ECO:0008006" key="3">
    <source>
        <dbReference type="Google" id="ProtNLM"/>
    </source>
</evidence>
<dbReference type="HOGENOM" id="CLU_1666540_0_0_0"/>
<dbReference type="AlphaFoldDB" id="D4H7M5"/>
<dbReference type="Proteomes" id="UP000002012">
    <property type="component" value="Chromosome"/>
</dbReference>
<evidence type="ECO:0000313" key="1">
    <source>
        <dbReference type="EMBL" id="ADD68024.1"/>
    </source>
</evidence>
<dbReference type="PROSITE" id="PS51257">
    <property type="entry name" value="PROKAR_LIPOPROTEIN"/>
    <property type="match status" value="1"/>
</dbReference>
<evidence type="ECO:0000313" key="2">
    <source>
        <dbReference type="Proteomes" id="UP000002012"/>
    </source>
</evidence>
<name>D4H7M5_DENA2</name>
<reference evidence="1 2" key="1">
    <citation type="journal article" date="2010" name="Stand. Genomic Sci.">
        <title>Complete genome sequence of Denitrovibrio acetiphilus type strain (N2460).</title>
        <authorList>
            <person name="Kiss H."/>
            <person name="Lang E."/>
            <person name="Lapidus A."/>
            <person name="Copeland A."/>
            <person name="Nolan M."/>
            <person name="Glavina Del Rio T."/>
            <person name="Chen F."/>
            <person name="Lucas S."/>
            <person name="Tice H."/>
            <person name="Cheng J.F."/>
            <person name="Han C."/>
            <person name="Goodwin L."/>
            <person name="Pitluck S."/>
            <person name="Liolios K."/>
            <person name="Pati A."/>
            <person name="Ivanova N."/>
            <person name="Mavromatis K."/>
            <person name="Chen A."/>
            <person name="Palaniappan K."/>
            <person name="Land M."/>
            <person name="Hauser L."/>
            <person name="Chang Y.J."/>
            <person name="Jeffries C.D."/>
            <person name="Detter J.C."/>
            <person name="Brettin T."/>
            <person name="Spring S."/>
            <person name="Rohde M."/>
            <person name="Goker M."/>
            <person name="Woyke T."/>
            <person name="Bristow J."/>
            <person name="Eisen J.A."/>
            <person name="Markowitz V."/>
            <person name="Hugenholtz P."/>
            <person name="Kyrpides N.C."/>
            <person name="Klenk H.P."/>
        </authorList>
    </citation>
    <scope>NUCLEOTIDE SEQUENCE [LARGE SCALE GENOMIC DNA]</scope>
    <source>
        <strain evidence="2">DSM 12809 / NBRC 114555 / N2460</strain>
    </source>
</reference>
<keyword evidence="2" id="KW-1185">Reference proteome</keyword>
<dbReference type="STRING" id="522772.Dacet_1252"/>
<dbReference type="PaxDb" id="522772-Dacet_1252"/>
<protein>
    <recommendedName>
        <fullName evidence="3">Lipoprotein</fullName>
    </recommendedName>
</protein>
<accession>D4H7M5</accession>
<proteinExistence type="predicted"/>
<dbReference type="KEGG" id="dap:Dacet_1252"/>
<organism evidence="1 2">
    <name type="scientific">Denitrovibrio acetiphilus (strain DSM 12809 / NBRC 114555 / N2460)</name>
    <dbReference type="NCBI Taxonomy" id="522772"/>
    <lineage>
        <taxon>Bacteria</taxon>
        <taxon>Pseudomonadati</taxon>
        <taxon>Deferribacterota</taxon>
        <taxon>Deferribacteres</taxon>
        <taxon>Deferribacterales</taxon>
        <taxon>Geovibrionaceae</taxon>
        <taxon>Denitrovibrio</taxon>
    </lineage>
</organism>
<dbReference type="RefSeq" id="WP_013010546.1">
    <property type="nucleotide sequence ID" value="NC_013943.1"/>
</dbReference>
<sequence>MRKFYLLPVLLLLLVGCYGPKMGFNSTDDLKTTYDQSAKDDHIAIFYSVKDMPDKKIINMSVKNVGKIFMKSLTVNYEDGGQITSDSKVSYNYKNLGSLKNRAHKKMTLNIAKETAGVIKIHYKYLPVQEDSFLITRDEATPLVEPDEVTGEIILFIK</sequence>
<dbReference type="OrthoDB" id="9908219at2"/>
<gene>
    <name evidence="1" type="ordered locus">Dacet_1252</name>
</gene>
<dbReference type="EMBL" id="CP001968">
    <property type="protein sequence ID" value="ADD68024.1"/>
    <property type="molecule type" value="Genomic_DNA"/>
</dbReference>
<dbReference type="InParanoid" id="D4H7M5"/>